<sequence length="87" mass="10035">MSFFHFSITDLRTFADKETYDGKVLRRYLRLHLKRLGQRCCTHCGESEIVVLNDKESVSDYGVHFVPTNYLITGVILGNIYTGMKNT</sequence>
<proteinExistence type="predicted"/>
<keyword evidence="1" id="KW-1185">Reference proteome</keyword>
<organism evidence="1 2">
    <name type="scientific">Angiostrongylus cantonensis</name>
    <name type="common">Rat lungworm</name>
    <dbReference type="NCBI Taxonomy" id="6313"/>
    <lineage>
        <taxon>Eukaryota</taxon>
        <taxon>Metazoa</taxon>
        <taxon>Ecdysozoa</taxon>
        <taxon>Nematoda</taxon>
        <taxon>Chromadorea</taxon>
        <taxon>Rhabditida</taxon>
        <taxon>Rhabditina</taxon>
        <taxon>Rhabditomorpha</taxon>
        <taxon>Strongyloidea</taxon>
        <taxon>Metastrongylidae</taxon>
        <taxon>Angiostrongylus</taxon>
    </lineage>
</organism>
<dbReference type="WBParaSite" id="ACAC_0000327101-mRNA-1">
    <property type="protein sequence ID" value="ACAC_0000327101-mRNA-1"/>
    <property type="gene ID" value="ACAC_0000327101"/>
</dbReference>
<dbReference type="Proteomes" id="UP000035642">
    <property type="component" value="Unassembled WGS sequence"/>
</dbReference>
<accession>A0A0K0CZT2</accession>
<reference evidence="2" key="2">
    <citation type="submission" date="2017-02" db="UniProtKB">
        <authorList>
            <consortium name="WormBaseParasite"/>
        </authorList>
    </citation>
    <scope>IDENTIFICATION</scope>
</reference>
<protein>
    <submittedName>
        <fullName evidence="2">Transposase</fullName>
    </submittedName>
</protein>
<evidence type="ECO:0000313" key="2">
    <source>
        <dbReference type="WBParaSite" id="ACAC_0000327101-mRNA-1"/>
    </source>
</evidence>
<evidence type="ECO:0000313" key="1">
    <source>
        <dbReference type="Proteomes" id="UP000035642"/>
    </source>
</evidence>
<dbReference type="AlphaFoldDB" id="A0A0K0CZT2"/>
<reference evidence="1" key="1">
    <citation type="submission" date="2012-09" db="EMBL/GenBank/DDBJ databases">
        <authorList>
            <person name="Martin A.A."/>
        </authorList>
    </citation>
    <scope>NUCLEOTIDE SEQUENCE</scope>
</reference>
<name>A0A0K0CZT2_ANGCA</name>